<feature type="chain" id="PRO_5044795924" evidence="1">
    <location>
        <begin position="24"/>
        <end position="85"/>
    </location>
</feature>
<reference evidence="2 3" key="1">
    <citation type="submission" date="2024-11" db="EMBL/GenBank/DDBJ databases">
        <title>Chromosome-level genome assembly of Eucalyptus globulus Labill. provides insights into its genome evolution.</title>
        <authorList>
            <person name="Li X."/>
        </authorList>
    </citation>
    <scope>NUCLEOTIDE SEQUENCE [LARGE SCALE GENOMIC DNA]</scope>
    <source>
        <strain evidence="2">CL2024</strain>
        <tissue evidence="2">Fresh tender leaves</tissue>
    </source>
</reference>
<evidence type="ECO:0000313" key="2">
    <source>
        <dbReference type="EMBL" id="KAL3717097.1"/>
    </source>
</evidence>
<comment type="caution">
    <text evidence="2">The sequence shown here is derived from an EMBL/GenBank/DDBJ whole genome shotgun (WGS) entry which is preliminary data.</text>
</comment>
<protein>
    <submittedName>
        <fullName evidence="2">Uncharacterized protein</fullName>
    </submittedName>
</protein>
<organism evidence="2 3">
    <name type="scientific">Eucalyptus globulus</name>
    <name type="common">Tasmanian blue gum</name>
    <dbReference type="NCBI Taxonomy" id="34317"/>
    <lineage>
        <taxon>Eukaryota</taxon>
        <taxon>Viridiplantae</taxon>
        <taxon>Streptophyta</taxon>
        <taxon>Embryophyta</taxon>
        <taxon>Tracheophyta</taxon>
        <taxon>Spermatophyta</taxon>
        <taxon>Magnoliopsida</taxon>
        <taxon>eudicotyledons</taxon>
        <taxon>Gunneridae</taxon>
        <taxon>Pentapetalae</taxon>
        <taxon>rosids</taxon>
        <taxon>malvids</taxon>
        <taxon>Myrtales</taxon>
        <taxon>Myrtaceae</taxon>
        <taxon>Myrtoideae</taxon>
        <taxon>Eucalypteae</taxon>
        <taxon>Eucalyptus</taxon>
    </lineage>
</organism>
<accession>A0ABD3ISL0</accession>
<feature type="signal peptide" evidence="1">
    <location>
        <begin position="1"/>
        <end position="23"/>
    </location>
</feature>
<gene>
    <name evidence="2" type="ORF">ACJRO7_008644</name>
</gene>
<evidence type="ECO:0000256" key="1">
    <source>
        <dbReference type="SAM" id="SignalP"/>
    </source>
</evidence>
<dbReference type="EMBL" id="JBJKBG010000011">
    <property type="protein sequence ID" value="KAL3717097.1"/>
    <property type="molecule type" value="Genomic_DNA"/>
</dbReference>
<sequence>MAILETFKPPTLLIVFLVVLCLGSEMKSVSTEARSLANIPSHHRYSGIFGTLGIVCKCCDRAGGECTDMHTGSCSNLRCFPWKLS</sequence>
<keyword evidence="1" id="KW-0732">Signal</keyword>
<dbReference type="PANTHER" id="PTHR37078:SF6">
    <property type="entry name" value="NODULE CYSTEINE-RICH (NCR) SECRETED PEPTIDE"/>
    <property type="match status" value="1"/>
</dbReference>
<name>A0ABD3ISL0_EUCGL</name>
<dbReference type="Proteomes" id="UP001634007">
    <property type="component" value="Unassembled WGS sequence"/>
</dbReference>
<proteinExistence type="predicted"/>
<evidence type="ECO:0000313" key="3">
    <source>
        <dbReference type="Proteomes" id="UP001634007"/>
    </source>
</evidence>
<dbReference type="PANTHER" id="PTHR37078">
    <property type="entry name" value="NODULE CYSTEINE-RICH (NCR) SECRETED PEPTIDE"/>
    <property type="match status" value="1"/>
</dbReference>
<dbReference type="AlphaFoldDB" id="A0ABD3ISL0"/>
<keyword evidence="3" id="KW-1185">Reference proteome</keyword>